<dbReference type="SUPFAM" id="SSF51206">
    <property type="entry name" value="cAMP-binding domain-like"/>
    <property type="match status" value="1"/>
</dbReference>
<protein>
    <recommendedName>
        <fullName evidence="1">Cyclic nucleotide-binding domain-containing protein</fullName>
    </recommendedName>
</protein>
<dbReference type="InterPro" id="IPR000595">
    <property type="entry name" value="cNMP-bd_dom"/>
</dbReference>
<dbReference type="InterPro" id="IPR014710">
    <property type="entry name" value="RmlC-like_jellyroll"/>
</dbReference>
<dbReference type="InterPro" id="IPR018490">
    <property type="entry name" value="cNMP-bd_dom_sf"/>
</dbReference>
<dbReference type="PROSITE" id="PS50042">
    <property type="entry name" value="CNMP_BINDING_3"/>
    <property type="match status" value="1"/>
</dbReference>
<dbReference type="Pfam" id="PF00027">
    <property type="entry name" value="cNMP_binding"/>
    <property type="match status" value="1"/>
</dbReference>
<dbReference type="AlphaFoldDB" id="A0A1F5T8C6"/>
<name>A0A1F5T8C6_9BACT</name>
<dbReference type="EMBL" id="MFGM01000054">
    <property type="protein sequence ID" value="OGF35208.1"/>
    <property type="molecule type" value="Genomic_DNA"/>
</dbReference>
<evidence type="ECO:0000259" key="1">
    <source>
        <dbReference type="PROSITE" id="PS50042"/>
    </source>
</evidence>
<organism evidence="2 3">
    <name type="scientific">Candidatus Falkowbacteria bacterium RIFOXYC2_FULL_48_21</name>
    <dbReference type="NCBI Taxonomy" id="1798005"/>
    <lineage>
        <taxon>Bacteria</taxon>
        <taxon>Candidatus Falkowiibacteriota</taxon>
    </lineage>
</organism>
<dbReference type="Proteomes" id="UP000178656">
    <property type="component" value="Unassembled WGS sequence"/>
</dbReference>
<feature type="domain" description="Cyclic nucleotide-binding" evidence="1">
    <location>
        <begin position="1"/>
        <end position="63"/>
    </location>
</feature>
<accession>A0A1F5T8C6</accession>
<gene>
    <name evidence="2" type="ORF">A2482_00575</name>
</gene>
<comment type="caution">
    <text evidence="2">The sequence shown here is derived from an EMBL/GenBank/DDBJ whole genome shotgun (WGS) entry which is preliminary data.</text>
</comment>
<proteinExistence type="predicted"/>
<evidence type="ECO:0000313" key="2">
    <source>
        <dbReference type="EMBL" id="OGF35208.1"/>
    </source>
</evidence>
<sequence length="133" mass="14986">MFLIRNGEAVVKVNGSIVHKFTPGAVIGEVCLVQENAKRTATVIASSARLETLVIDRDKFNEFRLSMPVLIQQVIWNIAKMLGDKLRFANEEISSRQGVIRALRSENMENTRELNQRSWLQRLAATLSFGRSA</sequence>
<dbReference type="Gene3D" id="2.60.120.10">
    <property type="entry name" value="Jelly Rolls"/>
    <property type="match status" value="1"/>
</dbReference>
<evidence type="ECO:0000313" key="3">
    <source>
        <dbReference type="Proteomes" id="UP000178656"/>
    </source>
</evidence>
<reference evidence="2 3" key="1">
    <citation type="journal article" date="2016" name="Nat. Commun.">
        <title>Thousands of microbial genomes shed light on interconnected biogeochemical processes in an aquifer system.</title>
        <authorList>
            <person name="Anantharaman K."/>
            <person name="Brown C.T."/>
            <person name="Hug L.A."/>
            <person name="Sharon I."/>
            <person name="Castelle C.J."/>
            <person name="Probst A.J."/>
            <person name="Thomas B.C."/>
            <person name="Singh A."/>
            <person name="Wilkins M.J."/>
            <person name="Karaoz U."/>
            <person name="Brodie E.L."/>
            <person name="Williams K.H."/>
            <person name="Hubbard S.S."/>
            <person name="Banfield J.F."/>
        </authorList>
    </citation>
    <scope>NUCLEOTIDE SEQUENCE [LARGE SCALE GENOMIC DNA]</scope>
</reference>